<dbReference type="KEGG" id="ovi:T265_04354"/>
<organism evidence="1 2">
    <name type="scientific">Opisthorchis viverrini</name>
    <name type="common">Southeast Asian liver fluke</name>
    <dbReference type="NCBI Taxonomy" id="6198"/>
    <lineage>
        <taxon>Eukaryota</taxon>
        <taxon>Metazoa</taxon>
        <taxon>Spiralia</taxon>
        <taxon>Lophotrochozoa</taxon>
        <taxon>Platyhelminthes</taxon>
        <taxon>Trematoda</taxon>
        <taxon>Digenea</taxon>
        <taxon>Opisthorchiida</taxon>
        <taxon>Opisthorchiata</taxon>
        <taxon>Opisthorchiidae</taxon>
        <taxon>Opisthorchis</taxon>
    </lineage>
</organism>
<evidence type="ECO:0000313" key="2">
    <source>
        <dbReference type="Proteomes" id="UP000054324"/>
    </source>
</evidence>
<reference evidence="1 2" key="1">
    <citation type="submission" date="2013-11" db="EMBL/GenBank/DDBJ databases">
        <title>Opisthorchis viverrini - life in the bile duct.</title>
        <authorList>
            <person name="Young N.D."/>
            <person name="Nagarajan N."/>
            <person name="Lin S.J."/>
            <person name="Korhonen P.K."/>
            <person name="Jex A.R."/>
            <person name="Hall R.S."/>
            <person name="Safavi-Hemami H."/>
            <person name="Kaewkong W."/>
            <person name="Bertrand D."/>
            <person name="Gao S."/>
            <person name="Seet Q."/>
            <person name="Wongkham S."/>
            <person name="Teh B.T."/>
            <person name="Wongkham C."/>
            <person name="Intapan P.M."/>
            <person name="Maleewong W."/>
            <person name="Yang X."/>
            <person name="Hu M."/>
            <person name="Wang Z."/>
            <person name="Hofmann A."/>
            <person name="Sternberg P.W."/>
            <person name="Tan P."/>
            <person name="Wang J."/>
            <person name="Gasser R.B."/>
        </authorList>
    </citation>
    <scope>NUCLEOTIDE SEQUENCE [LARGE SCALE GENOMIC DNA]</scope>
</reference>
<protein>
    <submittedName>
        <fullName evidence="1">Uncharacterized protein</fullName>
    </submittedName>
</protein>
<evidence type="ECO:0000313" key="1">
    <source>
        <dbReference type="EMBL" id="KER28886.1"/>
    </source>
</evidence>
<dbReference type="RefSeq" id="XP_009167339.1">
    <property type="nucleotide sequence ID" value="XM_009169075.1"/>
</dbReference>
<gene>
    <name evidence="1" type="ORF">T265_04354</name>
</gene>
<dbReference type="EMBL" id="KL596689">
    <property type="protein sequence ID" value="KER28886.1"/>
    <property type="molecule type" value="Genomic_DNA"/>
</dbReference>
<dbReference type="AlphaFoldDB" id="A0A074ZP39"/>
<proteinExistence type="predicted"/>
<dbReference type="Proteomes" id="UP000054324">
    <property type="component" value="Unassembled WGS sequence"/>
</dbReference>
<dbReference type="CTD" id="20318536"/>
<dbReference type="GeneID" id="20318536"/>
<sequence length="184" mass="21021">MFFDGNTVSKGDDDDAHSSLKCPCLCLGNLSVSQPSCLVRMAWHLGTERVYRLKDYYITNSIQTQTKAVSYRNTHIFKQIWFCERLNCNPAESLVCDVSEQLNVLHQTASCFSPYDIRDMAIHVAENSSTAHDQFRPSWDSSGRRSPRVSVNLMFYLKSNCTKLAKYTHLQTNLIFRGTHLEPS</sequence>
<dbReference type="OrthoDB" id="10392651at2759"/>
<name>A0A074ZP39_OPIVI</name>
<keyword evidence="2" id="KW-1185">Reference proteome</keyword>
<dbReference type="STRING" id="6198.A0A074ZP39"/>
<accession>A0A074ZP39</accession>